<evidence type="ECO:0000256" key="5">
    <source>
        <dbReference type="ARBA" id="ARBA00022801"/>
    </source>
</evidence>
<dbReference type="InterPro" id="IPR010182">
    <property type="entry name" value="ArgE/DapE"/>
</dbReference>
<dbReference type="SUPFAM" id="SSF55031">
    <property type="entry name" value="Bacterial exopeptidase dimerisation domain"/>
    <property type="match status" value="1"/>
</dbReference>
<dbReference type="EMBL" id="RKLP01000001">
    <property type="protein sequence ID" value="RVW11584.1"/>
    <property type="molecule type" value="Genomic_DNA"/>
</dbReference>
<dbReference type="Proteomes" id="UP000286208">
    <property type="component" value="Unassembled WGS sequence"/>
</dbReference>
<evidence type="ECO:0000313" key="10">
    <source>
        <dbReference type="Proteomes" id="UP000286208"/>
    </source>
</evidence>
<evidence type="ECO:0000256" key="4">
    <source>
        <dbReference type="ARBA" id="ARBA00022723"/>
    </source>
</evidence>
<keyword evidence="10" id="KW-1185">Reference proteome</keyword>
<dbReference type="Gene3D" id="3.40.630.10">
    <property type="entry name" value="Zn peptidases"/>
    <property type="match status" value="1"/>
</dbReference>
<evidence type="ECO:0000256" key="3">
    <source>
        <dbReference type="ARBA" id="ARBA00006247"/>
    </source>
</evidence>
<sequence length="427" mass="45844">MTRTTEPTERVVGRLQETVEDLREPMLEFLSGAVRCPSVSGDEDTIHGFLTGWFDANGWTHETQRLHLTATGRAADPATEPRLDHRCNIVAWPRPPRDHVPTVVLNGHIDVVPPGDVESWTLPPFSGMRRGGRVHGRGSVDTKGPVTSGVFALQALRNLDVELPFDVAVQLVVAEETTGIGTRAAFERITQPAAAIVLEPTCGIAAPAGTGLLFFRVEIDGVSAHTSAPWRGQDAFLHLMRIHSALSDLADARAEEHRNEYFADIPTPVPFVMGTVRAGTWRAAVPDTAEMAGRWGVAAGEDLDEMRAGIEALVAKVDADAGWGARPSRIVWQHELPGWQTDADTPLVQAARESVDAVRRSATPLVGMTAATDAAQYGPRGIPTIIYGPGDTALAHSPDESIEEDEVVASAEVLARTVLALASRTTS</sequence>
<dbReference type="PANTHER" id="PTHR43808:SF25">
    <property type="entry name" value="PEPTIDASE M20 DIMERISATION DOMAIN-CONTAINING PROTEIN"/>
    <property type="match status" value="1"/>
</dbReference>
<feature type="domain" description="Peptidase M20 dimerisation" evidence="8">
    <location>
        <begin position="211"/>
        <end position="318"/>
    </location>
</feature>
<dbReference type="Pfam" id="PF01546">
    <property type="entry name" value="Peptidase_M20"/>
    <property type="match status" value="1"/>
</dbReference>
<dbReference type="Gene3D" id="3.30.70.360">
    <property type="match status" value="1"/>
</dbReference>
<comment type="caution">
    <text evidence="9">The sequence shown here is derived from an EMBL/GenBank/DDBJ whole genome shotgun (WGS) entry which is preliminary data.</text>
</comment>
<dbReference type="GO" id="GO:0046872">
    <property type="term" value="F:metal ion binding"/>
    <property type="evidence" value="ECO:0007669"/>
    <property type="project" value="UniProtKB-KW"/>
</dbReference>
<dbReference type="OrthoDB" id="7055905at2"/>
<keyword evidence="7" id="KW-0170">Cobalt</keyword>
<evidence type="ECO:0000256" key="1">
    <source>
        <dbReference type="ARBA" id="ARBA00001941"/>
    </source>
</evidence>
<reference evidence="9 10" key="1">
    <citation type="submission" date="2018-11" db="EMBL/GenBank/DDBJ databases">
        <title>Rhodococcus spongicola sp. nov. and Rhodococcus xishaensis sp. nov. from marine sponges.</title>
        <authorList>
            <person name="Li L."/>
            <person name="Lin H.W."/>
        </authorList>
    </citation>
    <scope>NUCLEOTIDE SEQUENCE [LARGE SCALE GENOMIC DNA]</scope>
    <source>
        <strain evidence="9 10">CCTCC AB2014297</strain>
    </source>
</reference>
<dbReference type="InterPro" id="IPR011650">
    <property type="entry name" value="Peptidase_M20_dimer"/>
</dbReference>
<evidence type="ECO:0000313" key="9">
    <source>
        <dbReference type="EMBL" id="RVW11584.1"/>
    </source>
</evidence>
<evidence type="ECO:0000259" key="8">
    <source>
        <dbReference type="Pfam" id="PF07687"/>
    </source>
</evidence>
<dbReference type="RefSeq" id="WP_127914105.1">
    <property type="nucleotide sequence ID" value="NZ_RKLP01000001.1"/>
</dbReference>
<dbReference type="PANTHER" id="PTHR43808">
    <property type="entry name" value="ACETYLORNITHINE DEACETYLASE"/>
    <property type="match status" value="1"/>
</dbReference>
<comment type="cofactor">
    <cofactor evidence="2">
        <name>Zn(2+)</name>
        <dbReference type="ChEBI" id="CHEBI:29105"/>
    </cofactor>
</comment>
<dbReference type="NCBIfam" id="TIGR01910">
    <property type="entry name" value="DapE-ArgE"/>
    <property type="match status" value="1"/>
</dbReference>
<keyword evidence="4" id="KW-0479">Metal-binding</keyword>
<gene>
    <name evidence="9" type="ORF">EGT67_00555</name>
</gene>
<dbReference type="SUPFAM" id="SSF53187">
    <property type="entry name" value="Zn-dependent exopeptidases"/>
    <property type="match status" value="1"/>
</dbReference>
<keyword evidence="5" id="KW-0378">Hydrolase</keyword>
<dbReference type="AlphaFoldDB" id="A0A438BKT4"/>
<organism evidence="9 10">
    <name type="scientific">Prescottella agglutinans</name>
    <dbReference type="NCBI Taxonomy" id="1644129"/>
    <lineage>
        <taxon>Bacteria</taxon>
        <taxon>Bacillati</taxon>
        <taxon>Actinomycetota</taxon>
        <taxon>Actinomycetes</taxon>
        <taxon>Mycobacteriales</taxon>
        <taxon>Nocardiaceae</taxon>
        <taxon>Prescottella</taxon>
    </lineage>
</organism>
<accession>A0A438BKT4</accession>
<comment type="similarity">
    <text evidence="3">Belongs to the peptidase M20A family.</text>
</comment>
<proteinExistence type="inferred from homology"/>
<dbReference type="InterPro" id="IPR036264">
    <property type="entry name" value="Bact_exopeptidase_dim_dom"/>
</dbReference>
<dbReference type="GO" id="GO:0016787">
    <property type="term" value="F:hydrolase activity"/>
    <property type="evidence" value="ECO:0007669"/>
    <property type="project" value="UniProtKB-KW"/>
</dbReference>
<keyword evidence="6" id="KW-0862">Zinc</keyword>
<dbReference type="InterPro" id="IPR050072">
    <property type="entry name" value="Peptidase_M20A"/>
</dbReference>
<evidence type="ECO:0000256" key="6">
    <source>
        <dbReference type="ARBA" id="ARBA00022833"/>
    </source>
</evidence>
<evidence type="ECO:0000256" key="7">
    <source>
        <dbReference type="ARBA" id="ARBA00023285"/>
    </source>
</evidence>
<dbReference type="Pfam" id="PF07687">
    <property type="entry name" value="M20_dimer"/>
    <property type="match status" value="1"/>
</dbReference>
<name>A0A438BKT4_9NOCA</name>
<comment type="cofactor">
    <cofactor evidence="1">
        <name>Co(2+)</name>
        <dbReference type="ChEBI" id="CHEBI:48828"/>
    </cofactor>
</comment>
<dbReference type="InterPro" id="IPR002933">
    <property type="entry name" value="Peptidase_M20"/>
</dbReference>
<evidence type="ECO:0000256" key="2">
    <source>
        <dbReference type="ARBA" id="ARBA00001947"/>
    </source>
</evidence>
<protein>
    <submittedName>
        <fullName evidence="9">ArgE/DapE family deacylase</fullName>
    </submittedName>
</protein>